<gene>
    <name evidence="1" type="ORF">TNIN_32721</name>
</gene>
<keyword evidence="2" id="KW-1185">Reference proteome</keyword>
<dbReference type="AlphaFoldDB" id="A0A8X6IX73"/>
<comment type="caution">
    <text evidence="1">The sequence shown here is derived from an EMBL/GenBank/DDBJ whole genome shotgun (WGS) entry which is preliminary data.</text>
</comment>
<name>A0A8X6IX73_9ARAC</name>
<evidence type="ECO:0000313" key="2">
    <source>
        <dbReference type="Proteomes" id="UP000886998"/>
    </source>
</evidence>
<protein>
    <submittedName>
        <fullName evidence="1">Uncharacterized protein</fullName>
    </submittedName>
</protein>
<reference evidence="1" key="1">
    <citation type="submission" date="2020-08" db="EMBL/GenBank/DDBJ databases">
        <title>Multicomponent nature underlies the extraordinary mechanical properties of spider dragline silk.</title>
        <authorList>
            <person name="Kono N."/>
            <person name="Nakamura H."/>
            <person name="Mori M."/>
            <person name="Yoshida Y."/>
            <person name="Ohtoshi R."/>
            <person name="Malay A.D."/>
            <person name="Moran D.A.P."/>
            <person name="Tomita M."/>
            <person name="Numata K."/>
            <person name="Arakawa K."/>
        </authorList>
    </citation>
    <scope>NUCLEOTIDE SEQUENCE</scope>
</reference>
<organism evidence="1 2">
    <name type="scientific">Trichonephila inaurata madagascariensis</name>
    <dbReference type="NCBI Taxonomy" id="2747483"/>
    <lineage>
        <taxon>Eukaryota</taxon>
        <taxon>Metazoa</taxon>
        <taxon>Ecdysozoa</taxon>
        <taxon>Arthropoda</taxon>
        <taxon>Chelicerata</taxon>
        <taxon>Arachnida</taxon>
        <taxon>Araneae</taxon>
        <taxon>Araneomorphae</taxon>
        <taxon>Entelegynae</taxon>
        <taxon>Araneoidea</taxon>
        <taxon>Nephilidae</taxon>
        <taxon>Trichonephila</taxon>
        <taxon>Trichonephila inaurata</taxon>
    </lineage>
</organism>
<proteinExistence type="predicted"/>
<accession>A0A8X6IX73</accession>
<sequence>MKSPRDICALYEEVDTNEKPLLTGMPSSKIETLSSNNTSFWFQRNSTEWLNQLLLENLCQITRKLAEKKECSHNAIQKLSLDEKGSLI</sequence>
<dbReference type="EMBL" id="BMAV01027925">
    <property type="protein sequence ID" value="GFS63552.1"/>
    <property type="molecule type" value="Genomic_DNA"/>
</dbReference>
<dbReference type="Proteomes" id="UP000886998">
    <property type="component" value="Unassembled WGS sequence"/>
</dbReference>
<evidence type="ECO:0000313" key="1">
    <source>
        <dbReference type="EMBL" id="GFS63552.1"/>
    </source>
</evidence>